<comment type="similarity">
    <text evidence="1">Belongs to the peptidase U62 family.</text>
</comment>
<dbReference type="Gene3D" id="3.30.2290.10">
    <property type="entry name" value="PmbA/TldD superfamily"/>
    <property type="match status" value="1"/>
</dbReference>
<evidence type="ECO:0000259" key="2">
    <source>
        <dbReference type="Pfam" id="PF01523"/>
    </source>
</evidence>
<protein>
    <submittedName>
        <fullName evidence="5">Peptide maturation</fullName>
    </submittedName>
</protein>
<proteinExistence type="inferred from homology"/>
<dbReference type="OrthoDB" id="9803213at2"/>
<feature type="domain" description="Metalloprotease TldD/E N-terminal" evidence="2">
    <location>
        <begin position="18"/>
        <end position="81"/>
    </location>
</feature>
<accession>C1DVH2</accession>
<evidence type="ECO:0000256" key="1">
    <source>
        <dbReference type="ARBA" id="ARBA00005836"/>
    </source>
</evidence>
<dbReference type="AlphaFoldDB" id="C1DVH2"/>
<gene>
    <name evidence="5" type="ordered locus">SULAZ_1138</name>
</gene>
<organism evidence="5 6">
    <name type="scientific">Sulfurihydrogenibium azorense (strain DSM 15241 / OCM 825 / Az-Fu1)</name>
    <dbReference type="NCBI Taxonomy" id="204536"/>
    <lineage>
        <taxon>Bacteria</taxon>
        <taxon>Pseudomonadati</taxon>
        <taxon>Aquificota</taxon>
        <taxon>Aquificia</taxon>
        <taxon>Aquificales</taxon>
        <taxon>Hydrogenothermaceae</taxon>
        <taxon>Sulfurihydrogenibium</taxon>
    </lineage>
</organism>
<evidence type="ECO:0000259" key="4">
    <source>
        <dbReference type="Pfam" id="PF19290"/>
    </source>
</evidence>
<feature type="domain" description="Metalloprotease TldD/E central" evidence="4">
    <location>
        <begin position="113"/>
        <end position="209"/>
    </location>
</feature>
<dbReference type="eggNOG" id="COG0312">
    <property type="taxonomic scope" value="Bacteria"/>
</dbReference>
<reference evidence="5 6" key="1">
    <citation type="journal article" date="2009" name="J. Bacteriol.">
        <title>Complete and draft genome sequences of six members of the Aquificales.</title>
        <authorList>
            <person name="Reysenbach A.L."/>
            <person name="Hamamura N."/>
            <person name="Podar M."/>
            <person name="Griffiths E."/>
            <person name="Ferreira S."/>
            <person name="Hochstein R."/>
            <person name="Heidelberg J."/>
            <person name="Johnson J."/>
            <person name="Mead D."/>
            <person name="Pohorille A."/>
            <person name="Sarmiento M."/>
            <person name="Schweighofer K."/>
            <person name="Seshadri R."/>
            <person name="Voytek M.A."/>
        </authorList>
    </citation>
    <scope>NUCLEOTIDE SEQUENCE [LARGE SCALE GENOMIC DNA]</scope>
    <source>
        <strain evidence="6">Az-Fu1 / DSM 15241 / OCM 825</strain>
    </source>
</reference>
<evidence type="ECO:0000313" key="5">
    <source>
        <dbReference type="EMBL" id="ACN98437.1"/>
    </source>
</evidence>
<sequence length="441" mass="48800">MIEKVVDIAEKKLKGYQWEIFYLKNKKLKAESNDFNLEKVSSAEDSGFSVRVLNGNSQGFAYSTSFTEKAIEETIETAKQLSQITSSDEGNYLLDKLQETEKVEYFDTFAVNLPIEEKLEKAIELEKLVKLKDERIKAVRSSTFIENIVYTTLINSNGIKIEEKGTYYTAMVSAVAVDKGDSQIAWSYNSTRFLGDLNLEEIASEAVFHSTSLLNATTIETKKMTILLAPHAMTELLSTFSYAFTGDALIKGKTLFKDKIDEKIASHKITIVDNGRYPKGLYSSSYDAEGVVKKKNVLVENGVFKGFLHNLYTAKKTGQSSTGNAVRRDFRSLPSVDITNFYVEAGQDNITQFLKEADEVLYIIDLMGLHTADPISGEFSLGASGIIYHKGEVLKSVRGITIAGNFLDILKNAVLVGNDLKFYGNVGSPSVVVEGLTVAGE</sequence>
<dbReference type="STRING" id="204536.SULAZ_1138"/>
<dbReference type="InterPro" id="IPR035068">
    <property type="entry name" value="TldD/PmbA_N"/>
</dbReference>
<dbReference type="PANTHER" id="PTHR43421:SF1">
    <property type="entry name" value="METALLOPROTEASE PMBA"/>
    <property type="match status" value="1"/>
</dbReference>
<dbReference type="RefSeq" id="WP_012673762.1">
    <property type="nucleotide sequence ID" value="NC_012438.1"/>
</dbReference>
<dbReference type="InterPro" id="IPR045570">
    <property type="entry name" value="Metalloprtase-TldD/E_cen_dom"/>
</dbReference>
<dbReference type="EMBL" id="CP001229">
    <property type="protein sequence ID" value="ACN98437.1"/>
    <property type="molecule type" value="Genomic_DNA"/>
</dbReference>
<dbReference type="Pfam" id="PF01523">
    <property type="entry name" value="PmbA_TldD_1st"/>
    <property type="match status" value="1"/>
</dbReference>
<dbReference type="InterPro" id="IPR036059">
    <property type="entry name" value="TldD/PmbA_sf"/>
</dbReference>
<dbReference type="HOGENOM" id="CLU_026425_4_0_0"/>
<keyword evidence="6" id="KW-1185">Reference proteome</keyword>
<dbReference type="SUPFAM" id="SSF111283">
    <property type="entry name" value="Putative modulator of DNA gyrase, PmbA/TldD"/>
    <property type="match status" value="1"/>
</dbReference>
<dbReference type="PANTHER" id="PTHR43421">
    <property type="entry name" value="METALLOPROTEASE PMBA"/>
    <property type="match status" value="1"/>
</dbReference>
<evidence type="ECO:0000259" key="3">
    <source>
        <dbReference type="Pfam" id="PF19289"/>
    </source>
</evidence>
<evidence type="ECO:0000313" key="6">
    <source>
        <dbReference type="Proteomes" id="UP000001369"/>
    </source>
</evidence>
<dbReference type="InterPro" id="IPR045569">
    <property type="entry name" value="Metalloprtase-TldD/E_C"/>
</dbReference>
<dbReference type="GO" id="GO:0005829">
    <property type="term" value="C:cytosol"/>
    <property type="evidence" value="ECO:0007669"/>
    <property type="project" value="TreeGrafter"/>
</dbReference>
<dbReference type="Pfam" id="PF19289">
    <property type="entry name" value="PmbA_TldD_3rd"/>
    <property type="match status" value="1"/>
</dbReference>
<dbReference type="Proteomes" id="UP000001369">
    <property type="component" value="Chromosome"/>
</dbReference>
<dbReference type="GO" id="GO:0008237">
    <property type="term" value="F:metallopeptidase activity"/>
    <property type="evidence" value="ECO:0007669"/>
    <property type="project" value="InterPro"/>
</dbReference>
<dbReference type="KEGG" id="saf:SULAZ_1138"/>
<feature type="domain" description="Metalloprotease TldD/E C-terminal" evidence="3">
    <location>
        <begin position="221"/>
        <end position="440"/>
    </location>
</feature>
<dbReference type="GO" id="GO:0006508">
    <property type="term" value="P:proteolysis"/>
    <property type="evidence" value="ECO:0007669"/>
    <property type="project" value="InterPro"/>
</dbReference>
<dbReference type="InterPro" id="IPR002510">
    <property type="entry name" value="Metalloprtase-TldD/E_N"/>
</dbReference>
<dbReference type="InterPro" id="IPR047657">
    <property type="entry name" value="PmbA"/>
</dbReference>
<name>C1DVH2_SULAA</name>
<dbReference type="Pfam" id="PF19290">
    <property type="entry name" value="PmbA_TldD_2nd"/>
    <property type="match status" value="1"/>
</dbReference>